<keyword evidence="3" id="KW-1185">Reference proteome</keyword>
<dbReference type="GO" id="GO:0016783">
    <property type="term" value="F:sulfurtransferase activity"/>
    <property type="evidence" value="ECO:0007669"/>
    <property type="project" value="InterPro"/>
</dbReference>
<gene>
    <name evidence="2" type="ORF">Sdiek1_1722</name>
</gene>
<protein>
    <submittedName>
        <fullName evidence="2">tRNA-specific 2-thiouridylase MnmA</fullName>
        <ecNumber evidence="2">2.8.1.-</ecNumber>
    </submittedName>
</protein>
<dbReference type="RefSeq" id="WP_087438720.1">
    <property type="nucleotide sequence ID" value="NZ_CP021416.1"/>
</dbReference>
<evidence type="ECO:0000313" key="3">
    <source>
        <dbReference type="Proteomes" id="UP000196005"/>
    </source>
</evidence>
<dbReference type="PIRSF" id="PIRSF006661">
    <property type="entry name" value="PP-lp_UCP006661"/>
    <property type="match status" value="1"/>
</dbReference>
<dbReference type="PANTHER" id="PTHR43169">
    <property type="entry name" value="EXSB FAMILY PROTEIN"/>
    <property type="match status" value="1"/>
</dbReference>
<dbReference type="CDD" id="cd01990">
    <property type="entry name" value="LarE-like"/>
    <property type="match status" value="1"/>
</dbReference>
<dbReference type="InterPro" id="IPR014729">
    <property type="entry name" value="Rossmann-like_a/b/a_fold"/>
</dbReference>
<dbReference type="InterPro" id="IPR052188">
    <property type="entry name" value="Ni-pincer_cofactor_biosynth"/>
</dbReference>
<dbReference type="KEGG" id="suls:Sdiek1_1722"/>
<dbReference type="AlphaFoldDB" id="A0A1Y0HLC1"/>
<name>A0A1Y0HLC1_9BACT</name>
<accession>A0A1Y0HLC1</accession>
<evidence type="ECO:0000313" key="2">
    <source>
        <dbReference type="EMBL" id="ARU48882.1"/>
    </source>
</evidence>
<dbReference type="Proteomes" id="UP000196005">
    <property type="component" value="Chromosome"/>
</dbReference>
<dbReference type="InterPro" id="IPR005232">
    <property type="entry name" value="LarE"/>
</dbReference>
<evidence type="ECO:0000256" key="1">
    <source>
        <dbReference type="PIRSR" id="PIRSR006661-1"/>
    </source>
</evidence>
<proteinExistence type="predicted"/>
<reference evidence="3" key="1">
    <citation type="submission" date="2017-05" db="EMBL/GenBank/DDBJ databases">
        <title>Dechlorination kinetics govern the competition between two new strains of the genus Sulfurospirillum.</title>
        <authorList>
            <person name="Buttet G.F."/>
            <person name="Murray A.M."/>
            <person name="Goris T."/>
            <person name="Burion M."/>
            <person name="Lin B."/>
            <person name="Rolle M."/>
            <person name="Maillard J."/>
        </authorList>
    </citation>
    <scope>NUCLEOTIDE SEQUENCE [LARGE SCALE GENOMIC DNA]</scope>
    <source>
        <strain evidence="3">SL2-1</strain>
    </source>
</reference>
<dbReference type="PANTHER" id="PTHR43169:SF2">
    <property type="entry name" value="NAD_GMP SYNTHASE DOMAIN-CONTAINING PROTEIN"/>
    <property type="match status" value="1"/>
</dbReference>
<dbReference type="EC" id="2.8.1.-" evidence="2"/>
<dbReference type="OrthoDB" id="9776919at2"/>
<sequence>MTQKYEHLKEIIASYERLIVAFSGGVDSSFLLKTAYDVLGSNALAITVSTPYIARWEINDARRVAKEIGVSHLVMEKPWIDAIRHNPENRCYLCKHALFSSLGSFATEHNFSAIAEGSNVDDTLEYRPGRVALGELGIKTPLLDAGLSKKEIRALSQKLGLSTWDKPSYACLLTRFAYDKPIAEGALMMVSEAEAYMIAQGYPQMRVRYEEGLARIEMPQNEAIRLLNDSHLNEVTEHLKSLGFLHVTLDLEGYRHGSIAESLSILEKV</sequence>
<dbReference type="Gene3D" id="3.40.50.620">
    <property type="entry name" value="HUPs"/>
    <property type="match status" value="1"/>
</dbReference>
<feature type="active site" description="Nucleophile and sulfur donor" evidence="1">
    <location>
        <position position="171"/>
    </location>
</feature>
<organism evidence="2 3">
    <name type="scientific">Sulfurospirillum diekertiae</name>
    <dbReference type="NCBI Taxonomy" id="1854492"/>
    <lineage>
        <taxon>Bacteria</taxon>
        <taxon>Pseudomonadati</taxon>
        <taxon>Campylobacterota</taxon>
        <taxon>Epsilonproteobacteria</taxon>
        <taxon>Campylobacterales</taxon>
        <taxon>Sulfurospirillaceae</taxon>
        <taxon>Sulfurospirillum</taxon>
    </lineage>
</organism>
<dbReference type="NCBIfam" id="TIGR00268">
    <property type="entry name" value="ATP-dependent sacrificial sulfur transferase LarE"/>
    <property type="match status" value="1"/>
</dbReference>
<keyword evidence="2" id="KW-0808">Transferase</keyword>
<dbReference type="SUPFAM" id="SSF52402">
    <property type="entry name" value="Adenine nucleotide alpha hydrolases-like"/>
    <property type="match status" value="1"/>
</dbReference>
<dbReference type="EMBL" id="CP021416">
    <property type="protein sequence ID" value="ARU48882.1"/>
    <property type="molecule type" value="Genomic_DNA"/>
</dbReference>